<dbReference type="EMBL" id="JACAGB010000003">
    <property type="protein sequence ID" value="KAF6374435.1"/>
    <property type="molecule type" value="Genomic_DNA"/>
</dbReference>
<sequence length="125" mass="14313">MLTVRSLQSGPFQVRVLITQTQTHPRRASDMTDGNKATGWTVRLLRRELREASVLGPRWEHALACEDDDLGDPRGLWGWELPSHPLLWGLHFLTLHRHVRSRPLGRIYHSPMPFNNNGLTAVTPH</sequence>
<name>A0A7J7ZK72_PIPKU</name>
<evidence type="ECO:0000313" key="2">
    <source>
        <dbReference type="Proteomes" id="UP000558488"/>
    </source>
</evidence>
<accession>A0A7J7ZK72</accession>
<organism evidence="1 2">
    <name type="scientific">Pipistrellus kuhlii</name>
    <name type="common">Kuhl's pipistrelle</name>
    <dbReference type="NCBI Taxonomy" id="59472"/>
    <lineage>
        <taxon>Eukaryota</taxon>
        <taxon>Metazoa</taxon>
        <taxon>Chordata</taxon>
        <taxon>Craniata</taxon>
        <taxon>Vertebrata</taxon>
        <taxon>Euteleostomi</taxon>
        <taxon>Mammalia</taxon>
        <taxon>Eutheria</taxon>
        <taxon>Laurasiatheria</taxon>
        <taxon>Chiroptera</taxon>
        <taxon>Yangochiroptera</taxon>
        <taxon>Vespertilionidae</taxon>
        <taxon>Pipistrellus</taxon>
    </lineage>
</organism>
<dbReference type="Proteomes" id="UP000558488">
    <property type="component" value="Unassembled WGS sequence"/>
</dbReference>
<evidence type="ECO:0000313" key="1">
    <source>
        <dbReference type="EMBL" id="KAF6374435.1"/>
    </source>
</evidence>
<proteinExistence type="predicted"/>
<protein>
    <submittedName>
        <fullName evidence="1">Uncharacterized protein</fullName>
    </submittedName>
</protein>
<keyword evidence="2" id="KW-1185">Reference proteome</keyword>
<reference evidence="1 2" key="1">
    <citation type="journal article" date="2020" name="Nature">
        <title>Six reference-quality genomes reveal evolution of bat adaptations.</title>
        <authorList>
            <person name="Jebb D."/>
            <person name="Huang Z."/>
            <person name="Pippel M."/>
            <person name="Hughes G.M."/>
            <person name="Lavrichenko K."/>
            <person name="Devanna P."/>
            <person name="Winkler S."/>
            <person name="Jermiin L.S."/>
            <person name="Skirmuntt E.C."/>
            <person name="Katzourakis A."/>
            <person name="Burkitt-Gray L."/>
            <person name="Ray D.A."/>
            <person name="Sullivan K.A.M."/>
            <person name="Roscito J.G."/>
            <person name="Kirilenko B.M."/>
            <person name="Davalos L.M."/>
            <person name="Corthals A.P."/>
            <person name="Power M.L."/>
            <person name="Jones G."/>
            <person name="Ransome R.D."/>
            <person name="Dechmann D.K.N."/>
            <person name="Locatelli A.G."/>
            <person name="Puechmaille S.J."/>
            <person name="Fedrigo O."/>
            <person name="Jarvis E.D."/>
            <person name="Hiller M."/>
            <person name="Vernes S.C."/>
            <person name="Myers E.W."/>
            <person name="Teeling E.C."/>
        </authorList>
    </citation>
    <scope>NUCLEOTIDE SEQUENCE [LARGE SCALE GENOMIC DNA]</scope>
    <source>
        <strain evidence="1">MPipKuh1</strain>
        <tissue evidence="1">Flight muscle</tissue>
    </source>
</reference>
<comment type="caution">
    <text evidence="1">The sequence shown here is derived from an EMBL/GenBank/DDBJ whole genome shotgun (WGS) entry which is preliminary data.</text>
</comment>
<gene>
    <name evidence="1" type="ORF">mPipKuh1_009654</name>
</gene>
<dbReference type="AlphaFoldDB" id="A0A7J7ZK72"/>